<feature type="compositionally biased region" description="Basic and acidic residues" evidence="4">
    <location>
        <begin position="751"/>
        <end position="764"/>
    </location>
</feature>
<keyword evidence="3" id="KW-0539">Nucleus</keyword>
<organism evidence="5 6">
    <name type="scientific">Chondrus crispus</name>
    <name type="common">Carrageen Irish moss</name>
    <name type="synonym">Polymorpha crispa</name>
    <dbReference type="NCBI Taxonomy" id="2769"/>
    <lineage>
        <taxon>Eukaryota</taxon>
        <taxon>Rhodophyta</taxon>
        <taxon>Florideophyceae</taxon>
        <taxon>Rhodymeniophycidae</taxon>
        <taxon>Gigartinales</taxon>
        <taxon>Gigartinaceae</taxon>
        <taxon>Chondrus</taxon>
    </lineage>
</organism>
<dbReference type="Gramene" id="CDF37589">
    <property type="protein sequence ID" value="CDF37589"/>
    <property type="gene ID" value="CHC_T00005805001"/>
</dbReference>
<dbReference type="SUPFAM" id="SSF50978">
    <property type="entry name" value="WD40 repeat-like"/>
    <property type="match status" value="1"/>
</dbReference>
<feature type="compositionally biased region" description="Basic and acidic residues" evidence="4">
    <location>
        <begin position="695"/>
        <end position="711"/>
    </location>
</feature>
<feature type="compositionally biased region" description="Polar residues" evidence="4">
    <location>
        <begin position="967"/>
        <end position="976"/>
    </location>
</feature>
<dbReference type="GO" id="GO:0000127">
    <property type="term" value="C:transcription factor TFIIIC complex"/>
    <property type="evidence" value="ECO:0007669"/>
    <property type="project" value="TreeGrafter"/>
</dbReference>
<dbReference type="OMA" id="WRDPLGE"/>
<feature type="compositionally biased region" description="Basic and acidic residues" evidence="4">
    <location>
        <begin position="649"/>
        <end position="658"/>
    </location>
</feature>
<dbReference type="STRING" id="2769.R7QHN9"/>
<dbReference type="AlphaFoldDB" id="R7QHN9"/>
<dbReference type="InterPro" id="IPR036322">
    <property type="entry name" value="WD40_repeat_dom_sf"/>
</dbReference>
<reference evidence="6" key="1">
    <citation type="journal article" date="2013" name="Proc. Natl. Acad. Sci. U.S.A.">
        <title>Genome structure and metabolic features in the red seaweed Chondrus crispus shed light on evolution of the Archaeplastida.</title>
        <authorList>
            <person name="Collen J."/>
            <person name="Porcel B."/>
            <person name="Carre W."/>
            <person name="Ball S.G."/>
            <person name="Chaparro C."/>
            <person name="Tonon T."/>
            <person name="Barbeyron T."/>
            <person name="Michel G."/>
            <person name="Noel B."/>
            <person name="Valentin K."/>
            <person name="Elias M."/>
            <person name="Artiguenave F."/>
            <person name="Arun A."/>
            <person name="Aury J.M."/>
            <person name="Barbosa-Neto J.F."/>
            <person name="Bothwell J.H."/>
            <person name="Bouget F.Y."/>
            <person name="Brillet L."/>
            <person name="Cabello-Hurtado F."/>
            <person name="Capella-Gutierrez S."/>
            <person name="Charrier B."/>
            <person name="Cladiere L."/>
            <person name="Cock J.M."/>
            <person name="Coelho S.M."/>
            <person name="Colleoni C."/>
            <person name="Czjzek M."/>
            <person name="Da Silva C."/>
            <person name="Delage L."/>
            <person name="Denoeud F."/>
            <person name="Deschamps P."/>
            <person name="Dittami S.M."/>
            <person name="Gabaldon T."/>
            <person name="Gachon C.M."/>
            <person name="Groisillier A."/>
            <person name="Herve C."/>
            <person name="Jabbari K."/>
            <person name="Katinka M."/>
            <person name="Kloareg B."/>
            <person name="Kowalczyk N."/>
            <person name="Labadie K."/>
            <person name="Leblanc C."/>
            <person name="Lopez P.J."/>
            <person name="McLachlan D.H."/>
            <person name="Meslet-Cladiere L."/>
            <person name="Moustafa A."/>
            <person name="Nehr Z."/>
            <person name="Nyvall Collen P."/>
            <person name="Panaud O."/>
            <person name="Partensky F."/>
            <person name="Poulain J."/>
            <person name="Rensing S.A."/>
            <person name="Rousvoal S."/>
            <person name="Samson G."/>
            <person name="Symeonidi A."/>
            <person name="Weissenbach J."/>
            <person name="Zambounis A."/>
            <person name="Wincker P."/>
            <person name="Boyen C."/>
        </authorList>
    </citation>
    <scope>NUCLEOTIDE SEQUENCE [LARGE SCALE GENOMIC DNA]</scope>
    <source>
        <strain evidence="6">cv. Stackhouse</strain>
    </source>
</reference>
<dbReference type="Proteomes" id="UP000012073">
    <property type="component" value="Unassembled WGS sequence"/>
</dbReference>
<proteinExistence type="predicted"/>
<dbReference type="InterPro" id="IPR001680">
    <property type="entry name" value="WD40_rpt"/>
</dbReference>
<feature type="compositionally biased region" description="Basic and acidic residues" evidence="4">
    <location>
        <begin position="1187"/>
        <end position="1208"/>
    </location>
</feature>
<dbReference type="RefSeq" id="XP_005717460.1">
    <property type="nucleotide sequence ID" value="XM_005717403.1"/>
</dbReference>
<dbReference type="Gene3D" id="2.130.10.10">
    <property type="entry name" value="YVTN repeat-like/Quinoprotein amine dehydrogenase"/>
    <property type="match status" value="1"/>
</dbReference>
<evidence type="ECO:0000256" key="3">
    <source>
        <dbReference type="ARBA" id="ARBA00023242"/>
    </source>
</evidence>
<feature type="compositionally biased region" description="Polar residues" evidence="4">
    <location>
        <begin position="548"/>
        <end position="565"/>
    </location>
</feature>
<feature type="compositionally biased region" description="Polar residues" evidence="4">
    <location>
        <begin position="786"/>
        <end position="802"/>
    </location>
</feature>
<evidence type="ECO:0000256" key="4">
    <source>
        <dbReference type="SAM" id="MobiDB-lite"/>
    </source>
</evidence>
<feature type="compositionally biased region" description="Basic residues" evidence="4">
    <location>
        <begin position="1264"/>
        <end position="1276"/>
    </location>
</feature>
<feature type="compositionally biased region" description="Basic and acidic residues" evidence="4">
    <location>
        <begin position="1051"/>
        <end position="1062"/>
    </location>
</feature>
<dbReference type="EMBL" id="HG001851">
    <property type="protein sequence ID" value="CDF37589.1"/>
    <property type="molecule type" value="Genomic_DNA"/>
</dbReference>
<dbReference type="GO" id="GO:0005634">
    <property type="term" value="C:nucleus"/>
    <property type="evidence" value="ECO:0007669"/>
    <property type="project" value="UniProtKB-SubCell"/>
</dbReference>
<feature type="compositionally biased region" description="Basic and acidic residues" evidence="4">
    <location>
        <begin position="719"/>
        <end position="741"/>
    </location>
</feature>
<dbReference type="SMART" id="SM00320">
    <property type="entry name" value="WD40"/>
    <property type="match status" value="4"/>
</dbReference>
<keyword evidence="6" id="KW-1185">Reference proteome</keyword>
<dbReference type="PANTHER" id="PTHR15052">
    <property type="entry name" value="RNA POLYMERASE III TRANSCRIPTION INITIATION FACTOR COMPLEX SUBUNIT"/>
    <property type="match status" value="1"/>
</dbReference>
<feature type="compositionally biased region" description="Polar residues" evidence="4">
    <location>
        <begin position="659"/>
        <end position="677"/>
    </location>
</feature>
<feature type="compositionally biased region" description="Basic residues" evidence="4">
    <location>
        <begin position="534"/>
        <end position="543"/>
    </location>
</feature>
<feature type="region of interest" description="Disordered" evidence="4">
    <location>
        <begin position="1187"/>
        <end position="1236"/>
    </location>
</feature>
<keyword evidence="2" id="KW-0804">Transcription</keyword>
<feature type="compositionally biased region" description="Polar residues" evidence="4">
    <location>
        <begin position="1026"/>
        <end position="1037"/>
    </location>
</feature>
<feature type="compositionally biased region" description="Polar residues" evidence="4">
    <location>
        <begin position="522"/>
        <end position="532"/>
    </location>
</feature>
<evidence type="ECO:0000256" key="1">
    <source>
        <dbReference type="ARBA" id="ARBA00004123"/>
    </source>
</evidence>
<dbReference type="InterPro" id="IPR015943">
    <property type="entry name" value="WD40/YVTN_repeat-like_dom_sf"/>
</dbReference>
<sequence length="1276" mass="136951">MNLAVMEKNSKAVCPELRAFSDCVDVAEAGHEQLHKHGRLSLFESRVLPSGRGRIAYVGGSVSALSFHPWAKGICAVAAHRSDQPTHRILKCYAGSGHIQLWRFAENDTRCLGLVEHNGECVWDLKWRPEQSQRDGSTGWEGTLAAALGDGTVLVSKIDSFTKVSHGAEKDAIKTLYPTSTLLRVNKSIASRSPVRVVEWSKEGNLLVVGCADGSIEVYDATSVDRTWPRWSIPGHESVVVDLRWLSETHLCSLGLSCVLRLRDIRDPVSTLEQNMEGLSGSMSMDAPEPNVAIIGGDYGYLRVVRLSGVDGMMPQRSVKRVRLQSGSFRDMCSVPISGQEADSCSQTLFYTGGADGMLHECKFPRPIWTSANECEIGKTQVGERLRWTQTTEIKEGGEEIRTLRLQLRNSLASGGQELSHGSLLDTENGGLGGTLVDTLLQETSTSSASRKPKRSRTVGREGLADAYSRFGAQYKELAGVTRTSLSVPSDILAVGISGGLVTWVPLSLDAHKRDARIRHAYQQTPTSSSATKPPRKRGRPRKIPTVLLQSAGMSSMNMSDTASASRALGTAESESPVVRTLPEKTSPTSTTRIPTPPASYSTDAAGLVAGPSRETSPLKPSSPKRRRSSPRTAQVATEPRRKRGRAKKGSDEADLKSSDSANKTHMGQSDSLSNEGVTMGEEIGTANDMGKNVHATDRGDDTEMESKPEKVIQGTVRNAKDKPITDKAVEQQVMSKDDKPPGLGALGPAEVRRTSVSAKEHLQVEAQNGKEAADEDTEALHLNDESIQAQNASGKATMSKASTKRARAEAQALGVATRRSPRTRRQEISSTPARRGGSLDAAPNTKPNLSEENATAPPRAADTRVGAGEVLGKNAREETGKAAIPKTTVANSNRARGRIKVAKIGETARSRSPLNRPALPLHAAAKTAPHAGDSAVDHDMQIAHSSPPQHATPWPDVGKMLPPPITGQTPVTQGSKLAVGAAGEQKQKRVGQENGAATNDTVAQKDDESSMPTATASPDGKLDPSETTQKGPSSLVPTGDRIPAATISKSTKEDAATEPARKRQRSDSVPVQDAHVQPLQPGDYPGASHPCRCRVRVRAQRAEQAVRLRVRAPSGDTPPRRSARTRTRRAALDEDVGPPRGRRAPRKRSVKLMLRIAEPVALTDSEGEAEPVTRVPVRLRVREGGAVRRAMSREEEWGEPDVKESAARRGPPVEGIDEEAANSAAMGDGGRGVGRKGVLGEVNGYGEEMGVEELELDGSSGSRTRRVRKPSWKLA</sequence>
<comment type="subcellular location">
    <subcellularLocation>
        <location evidence="1">Nucleus</location>
    </subcellularLocation>
</comment>
<feature type="region of interest" description="Disordered" evidence="4">
    <location>
        <begin position="442"/>
        <end position="461"/>
    </location>
</feature>
<dbReference type="GO" id="GO:0006383">
    <property type="term" value="P:transcription by RNA polymerase III"/>
    <property type="evidence" value="ECO:0007669"/>
    <property type="project" value="TreeGrafter"/>
</dbReference>
<gene>
    <name evidence="5" type="ORF">CHC_T00005805001</name>
</gene>
<feature type="region of interest" description="Disordered" evidence="4">
    <location>
        <begin position="520"/>
        <end position="1091"/>
    </location>
</feature>
<feature type="compositionally biased region" description="Basic residues" evidence="4">
    <location>
        <begin position="1141"/>
        <end position="1151"/>
    </location>
</feature>
<accession>R7QHN9</accession>
<name>R7QHN9_CHOCR</name>
<dbReference type="KEGG" id="ccp:CHC_T00005805001"/>
<evidence type="ECO:0000313" key="5">
    <source>
        <dbReference type="EMBL" id="CDF37589.1"/>
    </source>
</evidence>
<feature type="region of interest" description="Disordered" evidence="4">
    <location>
        <begin position="1254"/>
        <end position="1276"/>
    </location>
</feature>
<dbReference type="GeneID" id="17325176"/>
<evidence type="ECO:0000313" key="6">
    <source>
        <dbReference type="Proteomes" id="UP000012073"/>
    </source>
</evidence>
<dbReference type="OrthoDB" id="4703at2759"/>
<feature type="region of interest" description="Disordered" evidence="4">
    <location>
        <begin position="1106"/>
        <end position="1151"/>
    </location>
</feature>
<evidence type="ECO:0000256" key="2">
    <source>
        <dbReference type="ARBA" id="ARBA00023163"/>
    </source>
</evidence>
<dbReference type="PANTHER" id="PTHR15052:SF2">
    <property type="entry name" value="GENERAL TRANSCRIPTION FACTOR 3C POLYPEPTIDE 2"/>
    <property type="match status" value="1"/>
</dbReference>
<dbReference type="InterPro" id="IPR052416">
    <property type="entry name" value="GTF3C_component"/>
</dbReference>
<protein>
    <submittedName>
        <fullName evidence="5">Uncharacterized protein</fullName>
    </submittedName>
</protein>